<dbReference type="Pfam" id="PF00665">
    <property type="entry name" value="rve"/>
    <property type="match status" value="1"/>
</dbReference>
<keyword evidence="4" id="KW-0540">Nuclease</keyword>
<sequence length="1342" mass="152458">MEKWEIQPFKFKTFPRNTIRNEWVKYKRNFDYIVAATGETDKTRIKNLFLARAGPDLQEVFTSIPGADVVEDKENGVDPYAVAIQKLDTYFSPKQHETFERNVFWTVKPNQGETLEKFMLRCQDQANKCNFGSTAEESKAISVIDKVILFAPSDLKEQLLQKDSLNIDEVARIVTSYESVKHQAQLMSLSSLSSSGYAESVSNDVNERSINKIRNIPVKECTRCGKRDHFSNDANCPARGKECIKCKRIGHFASRCRTPAGKRKYSDEPRPGPSKDFKRHRINEIGTDEERKDRDRSFIFSINDGGELLWLKLGGVTLQLLIDSGCKKNIINEKAWEYLKNNGVRVRNQEKHCSEVFLPYGKDASPLSVLGKFEASISVEDNGKIIEQDATFYVVVGGQQSLLGRTTAISLGVLVLGLPSTHGINVVNSLPKRPFPKIKGVQVDIPIDKSVVPVCQHPRRPPIALLSKIEDKLTSLLNSDIIEPVEGGCQWVSPLVTVVKDNGDLRLCVDMRRANAAILRERHIMPTIEDFLPRFKSAKYFSRLDIKEAFHQVELKEESRYITTFITHKGLFRYKRLMYGIVIAPELFQRLMEQILSRCENTVSFIDDILIFGSNEEEHDSALKSVLSVMNEHGILLNQEKCLFKVSSLDFLGHTISSDGIKPSNSKINALQQFRPPITAEEVRSFLGLVTYVGRFLPNLATITAPLRELTHSGVKFFWGKEQEESFAKLKDMIGNVQQLYFFDNNLRTRLVADASPVALGAVLIQFKGPTDEQPRPIAYASKSLTATERRYCQTEKEALALVWSVERFAIYLYGRTFELETDHKPLEAIFQPTSRPCARVERWVLRLQSFSFVVKYCKGSTNIADPLSRLAENPSSETFDGESKFMVLAVMESAAIDIEELEDATNTDGVLDTVKRCLRSGCWDKEEIKPFLPFKNELGFVGELLVRGNKLVVPERLRDRMLDIAHEGHPGESLMKRRLRDRVWWPGMDNDAVARVKSCEGCRLVGLPSRPEPMSRRPLPLGPWIDTAIDFLGPLPCGSYLLVIIDYYSRYKEVEIMSKITAKDTISRLDRIFTRLGYPRTITLDNAKQFVSTELETYSKLHGITLNHSTPYWPQENGLVERQNRSLIKRLQISAALGRDWKQDLHDYLVMYYTTPHSTTGKTPSELMYGHTIRSKLPAIEDVETAPQLTDFRDRDQQLKEKGKQAEDTRRRARRSSIGSGDTVLMQNLLPANKLSTTFNPKPFTVVSQSGPRVTVEDPGNGKSYARNVAHLKKVIEPEDEPNEVTHDSRQNQVQLESSSEEDFLGFESEPEETVSSPGPFVQSRQRRSVKKPTRFNDYYL</sequence>
<dbReference type="InterPro" id="IPR043502">
    <property type="entry name" value="DNA/RNA_pol_sf"/>
</dbReference>
<reference evidence="11" key="2">
    <citation type="submission" date="2025-05" db="UniProtKB">
        <authorList>
            <consortium name="EnsemblMetazoa"/>
        </authorList>
    </citation>
    <scope>IDENTIFICATION</scope>
    <source>
        <strain evidence="11">Foshan</strain>
    </source>
</reference>
<feature type="region of interest" description="Disordered" evidence="8">
    <location>
        <begin position="1186"/>
        <end position="1226"/>
    </location>
</feature>
<evidence type="ECO:0000256" key="5">
    <source>
        <dbReference type="ARBA" id="ARBA00022759"/>
    </source>
</evidence>
<dbReference type="PANTHER" id="PTHR37984:SF11">
    <property type="entry name" value="INTEGRASE CATALYTIC DOMAIN-CONTAINING PROTEIN"/>
    <property type="match status" value="1"/>
</dbReference>
<keyword evidence="6" id="KW-0378">Hydrolase</keyword>
<evidence type="ECO:0000256" key="8">
    <source>
        <dbReference type="SAM" id="MobiDB-lite"/>
    </source>
</evidence>
<dbReference type="PANTHER" id="PTHR37984">
    <property type="entry name" value="PROTEIN CBG26694"/>
    <property type="match status" value="1"/>
</dbReference>
<evidence type="ECO:0000313" key="12">
    <source>
        <dbReference type="Proteomes" id="UP000069940"/>
    </source>
</evidence>
<dbReference type="Pfam" id="PF00078">
    <property type="entry name" value="RVT_1"/>
    <property type="match status" value="1"/>
</dbReference>
<evidence type="ECO:0000256" key="3">
    <source>
        <dbReference type="ARBA" id="ARBA00022695"/>
    </source>
</evidence>
<dbReference type="EC" id="2.7.7.49" evidence="1"/>
<keyword evidence="3" id="KW-0548">Nucleotidyltransferase</keyword>
<evidence type="ECO:0000256" key="1">
    <source>
        <dbReference type="ARBA" id="ARBA00012493"/>
    </source>
</evidence>
<dbReference type="Gene3D" id="3.30.70.270">
    <property type="match status" value="2"/>
</dbReference>
<feature type="compositionally biased region" description="Acidic residues" evidence="8">
    <location>
        <begin position="1300"/>
        <end position="1314"/>
    </location>
</feature>
<dbReference type="InterPro" id="IPR001584">
    <property type="entry name" value="Integrase_cat-core"/>
</dbReference>
<dbReference type="Gene3D" id="1.10.340.70">
    <property type="match status" value="1"/>
</dbReference>
<dbReference type="Gene3D" id="3.10.10.10">
    <property type="entry name" value="HIV Type 1 Reverse Transcriptase, subunit A, domain 1"/>
    <property type="match status" value="1"/>
</dbReference>
<organism evidence="11 12">
    <name type="scientific">Aedes albopictus</name>
    <name type="common">Asian tiger mosquito</name>
    <name type="synonym">Stegomyia albopicta</name>
    <dbReference type="NCBI Taxonomy" id="7160"/>
    <lineage>
        <taxon>Eukaryota</taxon>
        <taxon>Metazoa</taxon>
        <taxon>Ecdysozoa</taxon>
        <taxon>Arthropoda</taxon>
        <taxon>Hexapoda</taxon>
        <taxon>Insecta</taxon>
        <taxon>Pterygota</taxon>
        <taxon>Neoptera</taxon>
        <taxon>Endopterygota</taxon>
        <taxon>Diptera</taxon>
        <taxon>Nematocera</taxon>
        <taxon>Culicoidea</taxon>
        <taxon>Culicidae</taxon>
        <taxon>Culicinae</taxon>
        <taxon>Aedini</taxon>
        <taxon>Aedes</taxon>
        <taxon>Stegomyia</taxon>
    </lineage>
</organism>
<dbReference type="SUPFAM" id="SSF53098">
    <property type="entry name" value="Ribonuclease H-like"/>
    <property type="match status" value="1"/>
</dbReference>
<dbReference type="InterPro" id="IPR000477">
    <property type="entry name" value="RT_dom"/>
</dbReference>
<dbReference type="EnsemblMetazoa" id="AALFPA23_024641.R36723">
    <property type="protein sequence ID" value="AALFPA23_024641.P36723"/>
    <property type="gene ID" value="AALFPA23_024641"/>
</dbReference>
<dbReference type="Proteomes" id="UP000069940">
    <property type="component" value="Unassembled WGS sequence"/>
</dbReference>
<keyword evidence="5" id="KW-0255">Endonuclease</keyword>
<dbReference type="Gene3D" id="3.30.420.10">
    <property type="entry name" value="Ribonuclease H-like superfamily/Ribonuclease H"/>
    <property type="match status" value="1"/>
</dbReference>
<dbReference type="CDD" id="cd09274">
    <property type="entry name" value="RNase_HI_RT_Ty3"/>
    <property type="match status" value="1"/>
</dbReference>
<feature type="domain" description="Reverse transcriptase" evidence="9">
    <location>
        <begin position="479"/>
        <end position="656"/>
    </location>
</feature>
<dbReference type="InterPro" id="IPR012337">
    <property type="entry name" value="RNaseH-like_sf"/>
</dbReference>
<name>A0ABM2A5F6_AEDAL</name>
<proteinExistence type="predicted"/>
<evidence type="ECO:0000256" key="4">
    <source>
        <dbReference type="ARBA" id="ARBA00022722"/>
    </source>
</evidence>
<reference evidence="12" key="1">
    <citation type="journal article" date="2015" name="Proc. Natl. Acad. Sci. U.S.A.">
        <title>Genome sequence of the Asian Tiger mosquito, Aedes albopictus, reveals insights into its biology, genetics, and evolution.</title>
        <authorList>
            <person name="Chen X.G."/>
            <person name="Jiang X."/>
            <person name="Gu J."/>
            <person name="Xu M."/>
            <person name="Wu Y."/>
            <person name="Deng Y."/>
            <person name="Zhang C."/>
            <person name="Bonizzoni M."/>
            <person name="Dermauw W."/>
            <person name="Vontas J."/>
            <person name="Armbruster P."/>
            <person name="Huang X."/>
            <person name="Yang Y."/>
            <person name="Zhang H."/>
            <person name="He W."/>
            <person name="Peng H."/>
            <person name="Liu Y."/>
            <person name="Wu K."/>
            <person name="Chen J."/>
            <person name="Lirakis M."/>
            <person name="Topalis P."/>
            <person name="Van Leeuwen T."/>
            <person name="Hall A.B."/>
            <person name="Jiang X."/>
            <person name="Thorpe C."/>
            <person name="Mueller R.L."/>
            <person name="Sun C."/>
            <person name="Waterhouse R.M."/>
            <person name="Yan G."/>
            <person name="Tu Z.J."/>
            <person name="Fang X."/>
            <person name="James A.A."/>
        </authorList>
    </citation>
    <scope>NUCLEOTIDE SEQUENCE [LARGE SCALE GENOMIC DNA]</scope>
    <source>
        <strain evidence="12">Foshan</strain>
    </source>
</reference>
<protein>
    <recommendedName>
        <fullName evidence="1">RNA-directed DNA polymerase</fullName>
        <ecNumber evidence="1">2.7.7.49</ecNumber>
    </recommendedName>
</protein>
<dbReference type="Pfam" id="PF17921">
    <property type="entry name" value="Integrase_H2C2"/>
    <property type="match status" value="1"/>
</dbReference>
<dbReference type="Pfam" id="PF17917">
    <property type="entry name" value="RT_RNaseH"/>
    <property type="match status" value="1"/>
</dbReference>
<dbReference type="InterPro" id="IPR041588">
    <property type="entry name" value="Integrase_H2C2"/>
</dbReference>
<keyword evidence="2" id="KW-0808">Transferase</keyword>
<feature type="compositionally biased region" description="Basic residues" evidence="8">
    <location>
        <begin position="1326"/>
        <end position="1335"/>
    </location>
</feature>
<dbReference type="PROSITE" id="PS50994">
    <property type="entry name" value="INTEGRASE"/>
    <property type="match status" value="1"/>
</dbReference>
<dbReference type="SUPFAM" id="SSF56672">
    <property type="entry name" value="DNA/RNA polymerases"/>
    <property type="match status" value="1"/>
</dbReference>
<evidence type="ECO:0000259" key="9">
    <source>
        <dbReference type="PROSITE" id="PS50878"/>
    </source>
</evidence>
<dbReference type="InterPro" id="IPR036875">
    <property type="entry name" value="Znf_CCHC_sf"/>
</dbReference>
<evidence type="ECO:0000256" key="7">
    <source>
        <dbReference type="ARBA" id="ARBA00022918"/>
    </source>
</evidence>
<feature type="domain" description="Integrase catalytic" evidence="10">
    <location>
        <begin position="1020"/>
        <end position="1173"/>
    </location>
</feature>
<evidence type="ECO:0000256" key="2">
    <source>
        <dbReference type="ARBA" id="ARBA00022679"/>
    </source>
</evidence>
<dbReference type="GeneID" id="134286847"/>
<feature type="compositionally biased region" description="Basic and acidic residues" evidence="8">
    <location>
        <begin position="1192"/>
        <end position="1211"/>
    </location>
</feature>
<dbReference type="CDD" id="cd01647">
    <property type="entry name" value="RT_LTR"/>
    <property type="match status" value="1"/>
</dbReference>
<feature type="region of interest" description="Disordered" evidence="8">
    <location>
        <begin position="1282"/>
        <end position="1342"/>
    </location>
</feature>
<evidence type="ECO:0000313" key="11">
    <source>
        <dbReference type="EnsemblMetazoa" id="AALFPA23_024641.P36723"/>
    </source>
</evidence>
<dbReference type="InterPro" id="IPR036397">
    <property type="entry name" value="RNaseH_sf"/>
</dbReference>
<dbReference type="SUPFAM" id="SSF57756">
    <property type="entry name" value="Retrovirus zinc finger-like domains"/>
    <property type="match status" value="1"/>
</dbReference>
<dbReference type="RefSeq" id="XP_062704516.1">
    <property type="nucleotide sequence ID" value="XM_062848532.1"/>
</dbReference>
<dbReference type="InterPro" id="IPR050951">
    <property type="entry name" value="Retrovirus_Pol_polyprotein"/>
</dbReference>
<accession>A0ABM2A5F6</accession>
<keyword evidence="12" id="KW-1185">Reference proteome</keyword>
<evidence type="ECO:0000256" key="6">
    <source>
        <dbReference type="ARBA" id="ARBA00022801"/>
    </source>
</evidence>
<evidence type="ECO:0000259" key="10">
    <source>
        <dbReference type="PROSITE" id="PS50994"/>
    </source>
</evidence>
<dbReference type="InterPro" id="IPR041373">
    <property type="entry name" value="RT_RNaseH"/>
</dbReference>
<dbReference type="SMART" id="SM00343">
    <property type="entry name" value="ZnF_C2HC"/>
    <property type="match status" value="2"/>
</dbReference>
<keyword evidence="7" id="KW-0695">RNA-directed DNA polymerase</keyword>
<dbReference type="PROSITE" id="PS50878">
    <property type="entry name" value="RT_POL"/>
    <property type="match status" value="1"/>
</dbReference>
<dbReference type="InterPro" id="IPR001878">
    <property type="entry name" value="Znf_CCHC"/>
</dbReference>
<dbReference type="Gene3D" id="4.10.60.10">
    <property type="entry name" value="Zinc finger, CCHC-type"/>
    <property type="match status" value="1"/>
</dbReference>
<dbReference type="InterPro" id="IPR043128">
    <property type="entry name" value="Rev_trsase/Diguanyl_cyclase"/>
</dbReference>